<dbReference type="Proteomes" id="UP000652013">
    <property type="component" value="Unassembled WGS sequence"/>
</dbReference>
<feature type="transmembrane region" description="Helical" evidence="2">
    <location>
        <begin position="216"/>
        <end position="238"/>
    </location>
</feature>
<evidence type="ECO:0000256" key="1">
    <source>
        <dbReference type="SAM" id="MobiDB-lite"/>
    </source>
</evidence>
<evidence type="ECO:0008006" key="5">
    <source>
        <dbReference type="Google" id="ProtNLM"/>
    </source>
</evidence>
<dbReference type="RefSeq" id="WP_203938973.1">
    <property type="nucleotide sequence ID" value="NZ_BAAAGJ010000022.1"/>
</dbReference>
<gene>
    <name evidence="3" type="ORF">Sya03_30520</name>
</gene>
<keyword evidence="4" id="KW-1185">Reference proteome</keyword>
<evidence type="ECO:0000313" key="3">
    <source>
        <dbReference type="EMBL" id="GIJ03700.1"/>
    </source>
</evidence>
<accession>A0A8J3Y9J2</accession>
<evidence type="ECO:0000256" key="2">
    <source>
        <dbReference type="SAM" id="Phobius"/>
    </source>
</evidence>
<keyword evidence="2" id="KW-1133">Transmembrane helix</keyword>
<protein>
    <recommendedName>
        <fullName evidence="5">Hydrolytic protein</fullName>
    </recommendedName>
</protein>
<keyword evidence="2" id="KW-0472">Membrane</keyword>
<dbReference type="EMBL" id="BOOY01000023">
    <property type="protein sequence ID" value="GIJ03700.1"/>
    <property type="molecule type" value="Genomic_DNA"/>
</dbReference>
<comment type="caution">
    <text evidence="3">The sequence shown here is derived from an EMBL/GenBank/DDBJ whole genome shotgun (WGS) entry which is preliminary data.</text>
</comment>
<evidence type="ECO:0000313" key="4">
    <source>
        <dbReference type="Proteomes" id="UP000652013"/>
    </source>
</evidence>
<feature type="region of interest" description="Disordered" evidence="1">
    <location>
        <begin position="270"/>
        <end position="303"/>
    </location>
</feature>
<sequence length="418" mass="43612">MAWGTSELTVVPGEEAVLTATVRNTGQVIDQVTCAVVGAAAPWTVVEPAVLNLYPGDSAEVRVHFRPPRAAEPAAGPVPFGFKALSLEDPEGSVVEEGVVDVAPFSDLRVTLVPQISRGARKGKHRVDIANLGNVAVGTEIEGVDQDDALTFTVSRSASVVGPGLVHRVRLAAVPREKFWTGAQRQRPFDIVVMPDRGEAVTSSATFEQDPVVPRWALGVAVAVIALAVVGAGLWLAVLKPAVQSAATEAAKVESSKAAEKVKNDTAAQLAAGGGAGPGGGGPGGDVTPSPSKKPTPDPSAAKALTKAVDYRISAAGQVRASGFSEFFDAKQPQKPLDVSDIVLQNPVGDVGLLEIRRGDETLLTWSLETHRIQDQHFSVPLHFNKGQRLTIAVRCQNPAPAKKKCSAAVTVSGRTTP</sequence>
<organism evidence="3 4">
    <name type="scientific">Spirilliplanes yamanashiensis</name>
    <dbReference type="NCBI Taxonomy" id="42233"/>
    <lineage>
        <taxon>Bacteria</taxon>
        <taxon>Bacillati</taxon>
        <taxon>Actinomycetota</taxon>
        <taxon>Actinomycetes</taxon>
        <taxon>Micromonosporales</taxon>
        <taxon>Micromonosporaceae</taxon>
        <taxon>Spirilliplanes</taxon>
    </lineage>
</organism>
<feature type="compositionally biased region" description="Gly residues" evidence="1">
    <location>
        <begin position="272"/>
        <end position="285"/>
    </location>
</feature>
<reference evidence="3" key="1">
    <citation type="submission" date="2021-01" db="EMBL/GenBank/DDBJ databases">
        <title>Whole genome shotgun sequence of Spirilliplanes yamanashiensis NBRC 15828.</title>
        <authorList>
            <person name="Komaki H."/>
            <person name="Tamura T."/>
        </authorList>
    </citation>
    <scope>NUCLEOTIDE SEQUENCE</scope>
    <source>
        <strain evidence="3">NBRC 15828</strain>
    </source>
</reference>
<dbReference type="AlphaFoldDB" id="A0A8J3Y9J2"/>
<keyword evidence="2" id="KW-0812">Transmembrane</keyword>
<proteinExistence type="predicted"/>
<name>A0A8J3Y9J2_9ACTN</name>